<keyword evidence="6" id="KW-1185">Reference proteome</keyword>
<dbReference type="PROSITE" id="PS00041">
    <property type="entry name" value="HTH_ARAC_FAMILY_1"/>
    <property type="match status" value="1"/>
</dbReference>
<dbReference type="InterPro" id="IPR018062">
    <property type="entry name" value="HTH_AraC-typ_CS"/>
</dbReference>
<evidence type="ECO:0000313" key="6">
    <source>
        <dbReference type="Proteomes" id="UP000650466"/>
    </source>
</evidence>
<evidence type="ECO:0000313" key="5">
    <source>
        <dbReference type="EMBL" id="MBD0378737.1"/>
    </source>
</evidence>
<evidence type="ECO:0000256" key="1">
    <source>
        <dbReference type="ARBA" id="ARBA00023015"/>
    </source>
</evidence>
<comment type="caution">
    <text evidence="5">The sequence shown here is derived from an EMBL/GenBank/DDBJ whole genome shotgun (WGS) entry which is preliminary data.</text>
</comment>
<protein>
    <submittedName>
        <fullName evidence="5">AraC family transcriptional regulator</fullName>
    </submittedName>
</protein>
<dbReference type="Gene3D" id="1.10.10.60">
    <property type="entry name" value="Homeodomain-like"/>
    <property type="match status" value="2"/>
</dbReference>
<dbReference type="InterPro" id="IPR037923">
    <property type="entry name" value="HTH-like"/>
</dbReference>
<dbReference type="PANTHER" id="PTHR43280:SF2">
    <property type="entry name" value="HTH-TYPE TRANSCRIPTIONAL REGULATOR EXSA"/>
    <property type="match status" value="1"/>
</dbReference>
<accession>A0A926KJ77</accession>
<keyword evidence="3" id="KW-0804">Transcription</keyword>
<dbReference type="InterPro" id="IPR018060">
    <property type="entry name" value="HTH_AraC"/>
</dbReference>
<feature type="domain" description="HTH araC/xylS-type" evidence="4">
    <location>
        <begin position="190"/>
        <end position="288"/>
    </location>
</feature>
<name>A0A926KJ77_9BACL</name>
<gene>
    <name evidence="5" type="ORF">ICC18_01195</name>
</gene>
<evidence type="ECO:0000256" key="3">
    <source>
        <dbReference type="ARBA" id="ARBA00023163"/>
    </source>
</evidence>
<dbReference type="InterPro" id="IPR014710">
    <property type="entry name" value="RmlC-like_jellyroll"/>
</dbReference>
<evidence type="ECO:0000259" key="4">
    <source>
        <dbReference type="PROSITE" id="PS01124"/>
    </source>
</evidence>
<dbReference type="GO" id="GO:0003700">
    <property type="term" value="F:DNA-binding transcription factor activity"/>
    <property type="evidence" value="ECO:0007669"/>
    <property type="project" value="InterPro"/>
</dbReference>
<reference evidence="5" key="1">
    <citation type="submission" date="2020-09" db="EMBL/GenBank/DDBJ databases">
        <title>Draft Genome Sequence of Paenibacillus sp. WST5.</title>
        <authorList>
            <person name="Bao Z."/>
        </authorList>
    </citation>
    <scope>NUCLEOTIDE SEQUENCE</scope>
    <source>
        <strain evidence="5">WST5</strain>
    </source>
</reference>
<proteinExistence type="predicted"/>
<dbReference type="SUPFAM" id="SSF46689">
    <property type="entry name" value="Homeodomain-like"/>
    <property type="match status" value="2"/>
</dbReference>
<dbReference type="PROSITE" id="PS01124">
    <property type="entry name" value="HTH_ARAC_FAMILY_2"/>
    <property type="match status" value="1"/>
</dbReference>
<dbReference type="PANTHER" id="PTHR43280">
    <property type="entry name" value="ARAC-FAMILY TRANSCRIPTIONAL REGULATOR"/>
    <property type="match status" value="1"/>
</dbReference>
<keyword evidence="1" id="KW-0805">Transcription regulation</keyword>
<dbReference type="InterPro" id="IPR009057">
    <property type="entry name" value="Homeodomain-like_sf"/>
</dbReference>
<dbReference type="Gene3D" id="2.60.120.10">
    <property type="entry name" value="Jelly Rolls"/>
    <property type="match status" value="1"/>
</dbReference>
<dbReference type="Proteomes" id="UP000650466">
    <property type="component" value="Unassembled WGS sequence"/>
</dbReference>
<dbReference type="EMBL" id="JACVVD010000001">
    <property type="protein sequence ID" value="MBD0378737.1"/>
    <property type="molecule type" value="Genomic_DNA"/>
</dbReference>
<dbReference type="SMART" id="SM00342">
    <property type="entry name" value="HTH_ARAC"/>
    <property type="match status" value="1"/>
</dbReference>
<dbReference type="InterPro" id="IPR003313">
    <property type="entry name" value="AraC-bd"/>
</dbReference>
<dbReference type="AlphaFoldDB" id="A0A926KJ77"/>
<dbReference type="Pfam" id="PF12833">
    <property type="entry name" value="HTH_18"/>
    <property type="match status" value="1"/>
</dbReference>
<dbReference type="RefSeq" id="WP_188172555.1">
    <property type="nucleotide sequence ID" value="NZ_JACVVD010000001.1"/>
</dbReference>
<dbReference type="SUPFAM" id="SSF51215">
    <property type="entry name" value="Regulatory protein AraC"/>
    <property type="match status" value="1"/>
</dbReference>
<sequence>MNIHNLSPYLRIAMDSYVSFPWYLEERVLFDYEILYLKEGRLKVIIEDDVYFGEPGDIFFFRPKQRHSISKVGTDLVRQPHLHFDLFYQEDSPDVKVSFKTFEHMTNDEMKWFRSDEIDRLTIPLASHLRLRHHLAIEKILFEIIREFQMKLPFYELNMKGLFTQLFTALLRENYWNKNPHILSNINELEQVRIFLKHNIGQKVTLDELAKISGISKYYLITLFNQTFGMSPIQYHQLMRIEKAREMIQFTDEPLKRIAELIGFPDIHSFSKAFKKIEGVNPSFYRKKNRSNS</sequence>
<keyword evidence="2" id="KW-0238">DNA-binding</keyword>
<evidence type="ECO:0000256" key="2">
    <source>
        <dbReference type="ARBA" id="ARBA00023125"/>
    </source>
</evidence>
<organism evidence="5 6">
    <name type="scientific">Paenibacillus sedimenti</name>
    <dbReference type="NCBI Taxonomy" id="2770274"/>
    <lineage>
        <taxon>Bacteria</taxon>
        <taxon>Bacillati</taxon>
        <taxon>Bacillota</taxon>
        <taxon>Bacilli</taxon>
        <taxon>Bacillales</taxon>
        <taxon>Paenibacillaceae</taxon>
        <taxon>Paenibacillus</taxon>
    </lineage>
</organism>
<dbReference type="Pfam" id="PF02311">
    <property type="entry name" value="AraC_binding"/>
    <property type="match status" value="1"/>
</dbReference>
<dbReference type="GO" id="GO:0043565">
    <property type="term" value="F:sequence-specific DNA binding"/>
    <property type="evidence" value="ECO:0007669"/>
    <property type="project" value="InterPro"/>
</dbReference>